<gene>
    <name evidence="1" type="ORF">SAMN02982931_04421</name>
</gene>
<sequence>MDTDLLAPQLDKDLPRFLAELSTNNTKDWFDAHRARYQRCYVEPALALITGLAEPLGRLAPPLTAVPKVNGSLRRINRDVRFSKDKRPYSAMLHLIFFTGDHANRGPGVHVVVGPDHFGVGAGHWAFEPAQLEAYRAAMTTKAGAKELTAAIGKAEAIGCVADEPQLARLPRGYTAEEPVATMLRRKGVVVRTHDQPIPDELFGPDAVPFLMTRIKALMPLVAWLDRTVYG</sequence>
<dbReference type="InterPro" id="IPR012808">
    <property type="entry name" value="CHP02453"/>
</dbReference>
<reference evidence="1 2" key="1">
    <citation type="submission" date="2016-10" db="EMBL/GenBank/DDBJ databases">
        <authorList>
            <person name="de Groot N.N."/>
        </authorList>
    </citation>
    <scope>NUCLEOTIDE SEQUENCE [LARGE SCALE GENOMIC DNA]</scope>
    <source>
        <strain evidence="1 2">ATCC 35022</strain>
    </source>
</reference>
<dbReference type="Pfam" id="PF09365">
    <property type="entry name" value="DUF2461"/>
    <property type="match status" value="1"/>
</dbReference>
<accession>A0A1G6EEX7</accession>
<dbReference type="PANTHER" id="PTHR36452">
    <property type="entry name" value="CHROMOSOME 12, WHOLE GENOME SHOTGUN SEQUENCE"/>
    <property type="match status" value="1"/>
</dbReference>
<dbReference type="RefSeq" id="WP_175478583.1">
    <property type="nucleotide sequence ID" value="NZ_FMXQ01000012.1"/>
</dbReference>
<dbReference type="PIRSF" id="PIRSF028451">
    <property type="entry name" value="UCP028451"/>
    <property type="match status" value="1"/>
</dbReference>
<protein>
    <submittedName>
        <fullName evidence="1">TIGR02453 family protein</fullName>
    </submittedName>
</protein>
<proteinExistence type="predicted"/>
<dbReference type="EMBL" id="FMXQ01000012">
    <property type="protein sequence ID" value="SDB55981.1"/>
    <property type="molecule type" value="Genomic_DNA"/>
</dbReference>
<keyword evidence="2" id="KW-1185">Reference proteome</keyword>
<dbReference type="InterPro" id="IPR015996">
    <property type="entry name" value="UCP028451"/>
</dbReference>
<dbReference type="Proteomes" id="UP000199071">
    <property type="component" value="Unassembled WGS sequence"/>
</dbReference>
<name>A0A1G6EEX7_9HYPH</name>
<dbReference type="PANTHER" id="PTHR36452:SF1">
    <property type="entry name" value="DUF2461 DOMAIN-CONTAINING PROTEIN"/>
    <property type="match status" value="1"/>
</dbReference>
<evidence type="ECO:0000313" key="2">
    <source>
        <dbReference type="Proteomes" id="UP000199071"/>
    </source>
</evidence>
<dbReference type="NCBIfam" id="TIGR02453">
    <property type="entry name" value="TIGR02453 family protein"/>
    <property type="match status" value="1"/>
</dbReference>
<organism evidence="1 2">
    <name type="scientific">Bauldia litoralis</name>
    <dbReference type="NCBI Taxonomy" id="665467"/>
    <lineage>
        <taxon>Bacteria</taxon>
        <taxon>Pseudomonadati</taxon>
        <taxon>Pseudomonadota</taxon>
        <taxon>Alphaproteobacteria</taxon>
        <taxon>Hyphomicrobiales</taxon>
        <taxon>Kaistiaceae</taxon>
        <taxon>Bauldia</taxon>
    </lineage>
</organism>
<evidence type="ECO:0000313" key="1">
    <source>
        <dbReference type="EMBL" id="SDB55981.1"/>
    </source>
</evidence>
<dbReference type="AlphaFoldDB" id="A0A1G6EEX7"/>